<evidence type="ECO:0000256" key="1">
    <source>
        <dbReference type="SAM" id="SignalP"/>
    </source>
</evidence>
<keyword evidence="1" id="KW-0732">Signal</keyword>
<feature type="chain" id="PRO_5046195869" description="Ice-binding protein C-terminal domain-containing protein" evidence="1">
    <location>
        <begin position="25"/>
        <end position="253"/>
    </location>
</feature>
<sequence>MNTSFLKSTALALLAAGLSFSAAASNPANTNNTLYGVNFGTGSSYSTTFLGGVTANFNALVAVGPNNVAAKFSTKAGQGGYQGIGVSPFTGSERTPGEIDIGESIVGSFSSGIRVTSFSLGLLFDGPEYSDVNEVAKISVKFANNSVALFTLEATGVNTAIWSGSNGTVLNLSPASNALGGAWKVSNPFGNALVKSISFGAATGAKGSAGGAGTNQSDYTLISVSAVPEPETYALMLAGLAAIGVVARRKKRA</sequence>
<feature type="domain" description="Ice-binding protein C-terminal" evidence="2">
    <location>
        <begin position="226"/>
        <end position="250"/>
    </location>
</feature>
<dbReference type="NCBIfam" id="TIGR02595">
    <property type="entry name" value="PEP_CTERM"/>
    <property type="match status" value="1"/>
</dbReference>
<dbReference type="EMBL" id="JAVDXO010000007">
    <property type="protein sequence ID" value="MDR7307776.1"/>
    <property type="molecule type" value="Genomic_DNA"/>
</dbReference>
<accession>A0ABU1ZQF2</accession>
<evidence type="ECO:0000313" key="3">
    <source>
        <dbReference type="EMBL" id="MDR7307776.1"/>
    </source>
</evidence>
<evidence type="ECO:0000313" key="4">
    <source>
        <dbReference type="Proteomes" id="UP001268089"/>
    </source>
</evidence>
<dbReference type="Proteomes" id="UP001268089">
    <property type="component" value="Unassembled WGS sequence"/>
</dbReference>
<protein>
    <recommendedName>
        <fullName evidence="2">Ice-binding protein C-terminal domain-containing protein</fullName>
    </recommendedName>
</protein>
<dbReference type="InterPro" id="IPR013424">
    <property type="entry name" value="Ice-binding_C"/>
</dbReference>
<comment type="caution">
    <text evidence="3">The sequence shown here is derived from an EMBL/GenBank/DDBJ whole genome shotgun (WGS) entry which is preliminary data.</text>
</comment>
<gene>
    <name evidence="3" type="ORF">J2X15_003080</name>
</gene>
<dbReference type="Pfam" id="PF07589">
    <property type="entry name" value="PEP-CTERM"/>
    <property type="match status" value="1"/>
</dbReference>
<name>A0ABU1ZQF2_9BURK</name>
<dbReference type="RefSeq" id="WP_310344263.1">
    <property type="nucleotide sequence ID" value="NZ_JAVDXO010000007.1"/>
</dbReference>
<keyword evidence="4" id="KW-1185">Reference proteome</keyword>
<proteinExistence type="predicted"/>
<evidence type="ECO:0000259" key="2">
    <source>
        <dbReference type="Pfam" id="PF07589"/>
    </source>
</evidence>
<reference evidence="3 4" key="1">
    <citation type="submission" date="2023-07" db="EMBL/GenBank/DDBJ databases">
        <title>Sorghum-associated microbial communities from plants grown in Nebraska, USA.</title>
        <authorList>
            <person name="Schachtman D."/>
        </authorList>
    </citation>
    <scope>NUCLEOTIDE SEQUENCE [LARGE SCALE GENOMIC DNA]</scope>
    <source>
        <strain evidence="3 4">BE308</strain>
    </source>
</reference>
<feature type="signal peptide" evidence="1">
    <location>
        <begin position="1"/>
        <end position="24"/>
    </location>
</feature>
<organism evidence="3 4">
    <name type="scientific">Rhodoferax saidenbachensis</name>
    <dbReference type="NCBI Taxonomy" id="1484693"/>
    <lineage>
        <taxon>Bacteria</taxon>
        <taxon>Pseudomonadati</taxon>
        <taxon>Pseudomonadota</taxon>
        <taxon>Betaproteobacteria</taxon>
        <taxon>Burkholderiales</taxon>
        <taxon>Comamonadaceae</taxon>
        <taxon>Rhodoferax</taxon>
    </lineage>
</organism>